<comment type="caution">
    <text evidence="1">The sequence shown here is derived from an EMBL/GenBank/DDBJ whole genome shotgun (WGS) entry which is preliminary data.</text>
</comment>
<evidence type="ECO:0008006" key="3">
    <source>
        <dbReference type="Google" id="ProtNLM"/>
    </source>
</evidence>
<reference evidence="1 2" key="1">
    <citation type="submission" date="2019-12" db="EMBL/GenBank/DDBJ databases">
        <title>Hymenobacter sp. HMF4947 Genome sequencing and assembly.</title>
        <authorList>
            <person name="Kang H."/>
            <person name="Cha I."/>
            <person name="Kim H."/>
            <person name="Joh K."/>
        </authorList>
    </citation>
    <scope>NUCLEOTIDE SEQUENCE [LARGE SCALE GENOMIC DNA]</scope>
    <source>
        <strain evidence="1 2">HMF4947</strain>
    </source>
</reference>
<proteinExistence type="predicted"/>
<keyword evidence="2" id="KW-1185">Reference proteome</keyword>
<name>A0A7K1TDA1_9BACT</name>
<dbReference type="EMBL" id="WQKZ01000002">
    <property type="protein sequence ID" value="MVN76373.1"/>
    <property type="molecule type" value="Genomic_DNA"/>
</dbReference>
<gene>
    <name evidence="1" type="ORF">GO988_08555</name>
</gene>
<dbReference type="Proteomes" id="UP000441336">
    <property type="component" value="Unassembled WGS sequence"/>
</dbReference>
<protein>
    <recommendedName>
        <fullName evidence="3">DUF3575 domain-containing protein</fullName>
    </recommendedName>
</protein>
<accession>A0A7K1TDA1</accession>
<sequence>MQVCTRGAWLAWGRWAGCLALVLLSWRAPAQAPRSWSLKFTPQHVVLSGYWLEVERTRSSHPNQTFTLGPQLYAGPTGRPDVGYDPSRLAFDETVRGAGLQAQHRFYLAAAGGQRAYPTGLYLGYGPQIQFFRLNFSRGWEWREEAGPGGLPYLVYTPVRHHETVLRLGVAGQVGYQLPLARRVLLDLYAGVGVRHSTYWSVFEASQYRSGPSDYAHQGIYFPAGFKLGVALR</sequence>
<dbReference type="AlphaFoldDB" id="A0A7K1TDA1"/>
<organism evidence="1 2">
    <name type="scientific">Hymenobacter ginkgonis</name>
    <dbReference type="NCBI Taxonomy" id="2682976"/>
    <lineage>
        <taxon>Bacteria</taxon>
        <taxon>Pseudomonadati</taxon>
        <taxon>Bacteroidota</taxon>
        <taxon>Cytophagia</taxon>
        <taxon>Cytophagales</taxon>
        <taxon>Hymenobacteraceae</taxon>
        <taxon>Hymenobacter</taxon>
    </lineage>
</organism>
<dbReference type="RefSeq" id="WP_157564209.1">
    <property type="nucleotide sequence ID" value="NZ_WQKZ01000002.1"/>
</dbReference>
<evidence type="ECO:0000313" key="1">
    <source>
        <dbReference type="EMBL" id="MVN76373.1"/>
    </source>
</evidence>
<evidence type="ECO:0000313" key="2">
    <source>
        <dbReference type="Proteomes" id="UP000441336"/>
    </source>
</evidence>